<accession>A0A2T5IYR6</accession>
<evidence type="ECO:0000256" key="6">
    <source>
        <dbReference type="ARBA" id="ARBA00022490"/>
    </source>
</evidence>
<dbReference type="SUPFAM" id="SSF55681">
    <property type="entry name" value="Class II aaRS and biotin synthetases"/>
    <property type="match status" value="1"/>
</dbReference>
<dbReference type="InterPro" id="IPR045864">
    <property type="entry name" value="aa-tRNA-synth_II/BPL/LPL"/>
</dbReference>
<dbReference type="OrthoDB" id="9800814at2"/>
<comment type="similarity">
    <text evidence="3 8">Belongs to the class-II aminoacyl-tRNA synthetase family. HisZ subfamily.</text>
</comment>
<sequence length="390" mass="42909">MVMRAETWLLPDGIQDVLPEDAIRLENLRRQLLDLFATWGYELVFPPLVEYIESLLTGSGHDLDLMTFKITDQLTGRLMGVRADITPQVARLDAHCLPREHTARYCYSSTVLNTLPQGLSTCRAPIQIGAELYGHRGVDADIEVIDLMLTMLKTAGVNQLHLDLGHVGIFRALARAAQLSSDVEAQLFDIYQRKSLPELRVFVADWPQKSWFLALGQLSGEVSILSQAQESLQNVPVLVQQAFADLAAVAAFITQSHPDVMLSIDLSELRGYHYHTGLVFAAYTPNSAAEIAKGGRYDDIGQAFGRARSATGFSADLKPLVDFKPDSPTRPKIFAPACQDAALTTRVKALRAQGHVVIQALADDKSTAKQLGCQQELVKTATGWQQQSID</sequence>
<comment type="miscellaneous">
    <text evidence="8">This function is generally fulfilled by the C-terminal part of HisG, which is missing in some bacteria such as this one.</text>
</comment>
<feature type="binding site" evidence="9">
    <location>
        <position position="131"/>
    </location>
    <ligand>
        <name>L-histidine</name>
        <dbReference type="ChEBI" id="CHEBI:57595"/>
    </ligand>
</feature>
<keyword evidence="12" id="KW-1185">Reference proteome</keyword>
<comment type="subcellular location">
    <subcellularLocation>
        <location evidence="1 8">Cytoplasm</location>
    </subcellularLocation>
</comment>
<evidence type="ECO:0000313" key="12">
    <source>
        <dbReference type="Proteomes" id="UP000244223"/>
    </source>
</evidence>
<dbReference type="EMBL" id="QAON01000008">
    <property type="protein sequence ID" value="PTQ89134.1"/>
    <property type="molecule type" value="Genomic_DNA"/>
</dbReference>
<dbReference type="GO" id="GO:0000105">
    <property type="term" value="P:L-histidine biosynthetic process"/>
    <property type="evidence" value="ECO:0007669"/>
    <property type="project" value="UniProtKB-UniRule"/>
</dbReference>
<comment type="subunit">
    <text evidence="4 8">Heteromultimer composed of HisG and HisZ subunits.</text>
</comment>
<dbReference type="GO" id="GO:0005737">
    <property type="term" value="C:cytoplasm"/>
    <property type="evidence" value="ECO:0007669"/>
    <property type="project" value="UniProtKB-SubCell"/>
</dbReference>
<evidence type="ECO:0000256" key="2">
    <source>
        <dbReference type="ARBA" id="ARBA00004667"/>
    </source>
</evidence>
<dbReference type="NCBIfam" id="TIGR00443">
    <property type="entry name" value="hisZ_biosyn_reg"/>
    <property type="match status" value="1"/>
</dbReference>
<evidence type="ECO:0000256" key="7">
    <source>
        <dbReference type="ARBA" id="ARBA00025246"/>
    </source>
</evidence>
<evidence type="ECO:0000313" key="11">
    <source>
        <dbReference type="EMBL" id="PTQ89134.1"/>
    </source>
</evidence>
<feature type="binding site" evidence="9">
    <location>
        <position position="270"/>
    </location>
    <ligand>
        <name>L-histidine</name>
        <dbReference type="ChEBI" id="CHEBI:57595"/>
    </ligand>
</feature>
<keyword evidence="11" id="KW-0808">Transferase</keyword>
<dbReference type="Proteomes" id="UP000244223">
    <property type="component" value="Unassembled WGS sequence"/>
</dbReference>
<evidence type="ECO:0000256" key="8">
    <source>
        <dbReference type="HAMAP-Rule" id="MF_00125"/>
    </source>
</evidence>
<keyword evidence="8" id="KW-0368">Histidine biosynthesis</keyword>
<dbReference type="PIRSF" id="PIRSF001549">
    <property type="entry name" value="His-tRNA_synth"/>
    <property type="match status" value="1"/>
</dbReference>
<dbReference type="NCBIfam" id="NF009086">
    <property type="entry name" value="PRK12421.1"/>
    <property type="match status" value="1"/>
</dbReference>
<reference evidence="11 12" key="1">
    <citation type="submission" date="2018-04" db="EMBL/GenBank/DDBJ databases">
        <title>Genomic Encyclopedia of Archaeal and Bacterial Type Strains, Phase II (KMG-II): from individual species to whole genera.</title>
        <authorList>
            <person name="Goeker M."/>
        </authorList>
    </citation>
    <scope>NUCLEOTIDE SEQUENCE [LARGE SCALE GENOMIC DNA]</scope>
    <source>
        <strain evidence="11 12">DSM 5822</strain>
    </source>
</reference>
<dbReference type="RefSeq" id="WP_107865779.1">
    <property type="nucleotide sequence ID" value="NZ_QAON01000008.1"/>
</dbReference>
<dbReference type="GO" id="GO:0016757">
    <property type="term" value="F:glycosyltransferase activity"/>
    <property type="evidence" value="ECO:0007669"/>
    <property type="project" value="UniProtKB-KW"/>
</dbReference>
<evidence type="ECO:0000256" key="9">
    <source>
        <dbReference type="PIRSR" id="PIRSR001549-1"/>
    </source>
</evidence>
<dbReference type="UniPathway" id="UPA00031">
    <property type="reaction ID" value="UER00006"/>
</dbReference>
<dbReference type="HAMAP" id="MF_00125">
    <property type="entry name" value="HisZ"/>
    <property type="match status" value="1"/>
</dbReference>
<evidence type="ECO:0000256" key="3">
    <source>
        <dbReference type="ARBA" id="ARBA00005539"/>
    </source>
</evidence>
<evidence type="ECO:0000256" key="5">
    <source>
        <dbReference type="ARBA" id="ARBA00020397"/>
    </source>
</evidence>
<dbReference type="InterPro" id="IPR004517">
    <property type="entry name" value="HisZ"/>
</dbReference>
<protein>
    <recommendedName>
        <fullName evidence="5 8">ATP phosphoribosyltransferase regulatory subunit</fullName>
    </recommendedName>
</protein>
<evidence type="ECO:0000259" key="10">
    <source>
        <dbReference type="Pfam" id="PF13393"/>
    </source>
</evidence>
<comment type="function">
    <text evidence="7 8">Required for the first step of histidine biosynthesis. May allow the feedback regulation of ATP phosphoribosyltransferase activity by histidine.</text>
</comment>
<feature type="domain" description="Class II Histidinyl-tRNA synthetase (HisRS)-like catalytic core" evidence="10">
    <location>
        <begin position="13"/>
        <end position="320"/>
    </location>
</feature>
<evidence type="ECO:0000256" key="4">
    <source>
        <dbReference type="ARBA" id="ARBA00011496"/>
    </source>
</evidence>
<keyword evidence="8" id="KW-0028">Amino-acid biosynthesis</keyword>
<gene>
    <name evidence="8" type="primary">hisZ</name>
    <name evidence="11" type="ORF">C8N29_10813</name>
</gene>
<name>A0A2T5IYR6_9GAMM</name>
<dbReference type="PANTHER" id="PTHR43707">
    <property type="entry name" value="HISTIDYL-TRNA SYNTHETASE"/>
    <property type="match status" value="1"/>
</dbReference>
<dbReference type="PANTHER" id="PTHR43707:SF1">
    <property type="entry name" value="HISTIDINE--TRNA LIGASE, MITOCHONDRIAL-RELATED"/>
    <property type="match status" value="1"/>
</dbReference>
<feature type="binding site" evidence="9">
    <location>
        <begin position="84"/>
        <end position="86"/>
    </location>
    <ligand>
        <name>L-histidine</name>
        <dbReference type="ChEBI" id="CHEBI:57595"/>
    </ligand>
</feature>
<dbReference type="InterPro" id="IPR004516">
    <property type="entry name" value="HisRS/HisZ"/>
</dbReference>
<dbReference type="GO" id="GO:0006427">
    <property type="term" value="P:histidyl-tRNA aminoacylation"/>
    <property type="evidence" value="ECO:0007669"/>
    <property type="project" value="TreeGrafter"/>
</dbReference>
<proteinExistence type="inferred from homology"/>
<comment type="caution">
    <text evidence="11">The sequence shown here is derived from an EMBL/GenBank/DDBJ whole genome shotgun (WGS) entry which is preliminary data.</text>
</comment>
<dbReference type="InterPro" id="IPR041715">
    <property type="entry name" value="HisRS-like_core"/>
</dbReference>
<dbReference type="CDD" id="cd00773">
    <property type="entry name" value="HisRS-like_core"/>
    <property type="match status" value="1"/>
</dbReference>
<keyword evidence="11" id="KW-0328">Glycosyltransferase</keyword>
<feature type="binding site" evidence="9">
    <location>
        <position position="127"/>
    </location>
    <ligand>
        <name>L-histidine</name>
        <dbReference type="ChEBI" id="CHEBI:57595"/>
    </ligand>
</feature>
<evidence type="ECO:0000256" key="1">
    <source>
        <dbReference type="ARBA" id="ARBA00004496"/>
    </source>
</evidence>
<dbReference type="Pfam" id="PF13393">
    <property type="entry name" value="tRNA-synt_His"/>
    <property type="match status" value="1"/>
</dbReference>
<keyword evidence="6 8" id="KW-0963">Cytoplasm</keyword>
<dbReference type="Gene3D" id="3.30.930.10">
    <property type="entry name" value="Bira Bifunctional Protein, Domain 2"/>
    <property type="match status" value="1"/>
</dbReference>
<dbReference type="GO" id="GO:0004821">
    <property type="term" value="F:histidine-tRNA ligase activity"/>
    <property type="evidence" value="ECO:0007669"/>
    <property type="project" value="TreeGrafter"/>
</dbReference>
<organism evidence="11 12">
    <name type="scientific">Agitococcus lubricus</name>
    <dbReference type="NCBI Taxonomy" id="1077255"/>
    <lineage>
        <taxon>Bacteria</taxon>
        <taxon>Pseudomonadati</taxon>
        <taxon>Pseudomonadota</taxon>
        <taxon>Gammaproteobacteria</taxon>
        <taxon>Moraxellales</taxon>
        <taxon>Moraxellaceae</taxon>
        <taxon>Agitococcus</taxon>
    </lineage>
</organism>
<dbReference type="AlphaFoldDB" id="A0A2T5IYR6"/>
<dbReference type="NCBIfam" id="NF008935">
    <property type="entry name" value="PRK12292.1-1"/>
    <property type="match status" value="1"/>
</dbReference>
<comment type="pathway">
    <text evidence="2 8">Amino-acid biosynthesis; L-histidine biosynthesis; L-histidine from 5-phospho-alpha-D-ribose 1-diphosphate: step 1/9.</text>
</comment>